<comment type="caution">
    <text evidence="1">The sequence shown here is derived from an EMBL/GenBank/DDBJ whole genome shotgun (WGS) entry which is preliminary data.</text>
</comment>
<reference evidence="1" key="1">
    <citation type="submission" date="2021-02" db="EMBL/GenBank/DDBJ databases">
        <authorList>
            <person name="Dougan E. K."/>
            <person name="Rhodes N."/>
            <person name="Thang M."/>
            <person name="Chan C."/>
        </authorList>
    </citation>
    <scope>NUCLEOTIDE SEQUENCE</scope>
</reference>
<dbReference type="Proteomes" id="UP000601435">
    <property type="component" value="Unassembled WGS sequence"/>
</dbReference>
<feature type="non-terminal residue" evidence="1">
    <location>
        <position position="322"/>
    </location>
</feature>
<protein>
    <submittedName>
        <fullName evidence="1">Uncharacterized protein</fullName>
    </submittedName>
</protein>
<feature type="non-terminal residue" evidence="1">
    <location>
        <position position="1"/>
    </location>
</feature>
<proteinExistence type="predicted"/>
<sequence>SSVTVHGVRVWLRLQTDAAPVRTALLALRNTQAKWTDKRSRYNLRQQGRAAETKEDFAVPLDPVPKTSLRQLMLQLLLTASWVLSCDYSALVSHLRLSCISEMEQPNGLANHVGGSVLASATAAAPLCKRGRRPSNVLFFNCCLARAVIHLNLPGWETLFGFVDLQHISCELRKFHGDAAAVRAVPTRQEQRNYCQMVTAFAHHHNLPLPATGRSRKDSNSTTEWTDTQAEYLNFLEALIVRFKRLWVPRASATRLGATAILSDNRFRSKRIGQWTHLLSDFEQSPLNPAADEADLLLNAMTSVVLTCSARAAREHPWIDAA</sequence>
<keyword evidence="2" id="KW-1185">Reference proteome</keyword>
<dbReference type="AlphaFoldDB" id="A0A812YA28"/>
<accession>A0A812YA28</accession>
<organism evidence="1 2">
    <name type="scientific">Symbiodinium necroappetens</name>
    <dbReference type="NCBI Taxonomy" id="1628268"/>
    <lineage>
        <taxon>Eukaryota</taxon>
        <taxon>Sar</taxon>
        <taxon>Alveolata</taxon>
        <taxon>Dinophyceae</taxon>
        <taxon>Suessiales</taxon>
        <taxon>Symbiodiniaceae</taxon>
        <taxon>Symbiodinium</taxon>
    </lineage>
</organism>
<gene>
    <name evidence="1" type="ORF">SNEC2469_LOCUS22368</name>
</gene>
<evidence type="ECO:0000313" key="2">
    <source>
        <dbReference type="Proteomes" id="UP000601435"/>
    </source>
</evidence>
<dbReference type="EMBL" id="CAJNJA010040525">
    <property type="protein sequence ID" value="CAE7766814.1"/>
    <property type="molecule type" value="Genomic_DNA"/>
</dbReference>
<evidence type="ECO:0000313" key="1">
    <source>
        <dbReference type="EMBL" id="CAE7766814.1"/>
    </source>
</evidence>
<dbReference type="OrthoDB" id="429921at2759"/>
<name>A0A812YA28_9DINO</name>